<gene>
    <name evidence="2" type="ORF">AABB28_16225</name>
</gene>
<evidence type="ECO:0000313" key="2">
    <source>
        <dbReference type="EMBL" id="WZU63378.1"/>
    </source>
</evidence>
<feature type="signal peptide" evidence="1">
    <location>
        <begin position="1"/>
        <end position="24"/>
    </location>
</feature>
<dbReference type="Proteomes" id="UP001451782">
    <property type="component" value="Chromosome"/>
</dbReference>
<protein>
    <submittedName>
        <fullName evidence="2">Uncharacterized protein</fullName>
    </submittedName>
</protein>
<dbReference type="AlphaFoldDB" id="A0AAN0MF28"/>
<evidence type="ECO:0000256" key="1">
    <source>
        <dbReference type="SAM" id="SignalP"/>
    </source>
</evidence>
<name>A0AAN0MF28_9RHOB</name>
<dbReference type="KEGG" id="yag:AABB28_16225"/>
<keyword evidence="3" id="KW-1185">Reference proteome</keyword>
<accession>A0AAN0MF28</accession>
<sequence length="66" mass="6859">MFRTLTPATALAFLAMALFADAHADTINNPSPANVASLTALQVSAAPTDPATAEFPYPIALTRGDR</sequence>
<evidence type="ECO:0000313" key="3">
    <source>
        <dbReference type="Proteomes" id="UP001451782"/>
    </source>
</evidence>
<dbReference type="RefSeq" id="WP_342069760.1">
    <property type="nucleotide sequence ID" value="NZ_CP151762.1"/>
</dbReference>
<organism evidence="2 3">
    <name type="scientific">Yoonia algicola</name>
    <dbReference type="NCBI Taxonomy" id="3137368"/>
    <lineage>
        <taxon>Bacteria</taxon>
        <taxon>Pseudomonadati</taxon>
        <taxon>Pseudomonadota</taxon>
        <taxon>Alphaproteobacteria</taxon>
        <taxon>Rhodobacterales</taxon>
        <taxon>Paracoccaceae</taxon>
        <taxon>Yoonia</taxon>
    </lineage>
</organism>
<keyword evidence="1" id="KW-0732">Signal</keyword>
<dbReference type="EMBL" id="CP151762">
    <property type="protein sequence ID" value="WZU63378.1"/>
    <property type="molecule type" value="Genomic_DNA"/>
</dbReference>
<proteinExistence type="predicted"/>
<feature type="chain" id="PRO_5042852515" evidence="1">
    <location>
        <begin position="25"/>
        <end position="66"/>
    </location>
</feature>
<reference evidence="2 3" key="1">
    <citation type="submission" date="2024-04" db="EMBL/GenBank/DDBJ databases">
        <title>Phylogenomic analyses of a clade within the roseobacter group suggest taxonomic reassignments of species of the genera Aestuariivita, Citreicella, Loktanella, Nautella, Pelagibaca, Ruegeria, Thalassobius, Thiobacimonas and Tropicibacter, and the proposal o.</title>
        <authorList>
            <person name="Jeon C.O."/>
        </authorList>
    </citation>
    <scope>NUCLEOTIDE SEQUENCE [LARGE SCALE GENOMIC DNA]</scope>
    <source>
        <strain evidence="2 3">G8-12</strain>
    </source>
</reference>